<evidence type="ECO:0000256" key="1">
    <source>
        <dbReference type="ARBA" id="ARBA00008140"/>
    </source>
</evidence>
<dbReference type="PROSITE" id="PS51858">
    <property type="entry name" value="PPPDE"/>
    <property type="match status" value="1"/>
</dbReference>
<dbReference type="EMBL" id="SBIQ01000344">
    <property type="protein sequence ID" value="KAF7679670.1"/>
    <property type="molecule type" value="Genomic_DNA"/>
</dbReference>
<evidence type="ECO:0000313" key="5">
    <source>
        <dbReference type="EMBL" id="KAF7679670.1"/>
    </source>
</evidence>
<organism evidence="5 6">
    <name type="scientific">Astathelohania contejeani</name>
    <dbReference type="NCBI Taxonomy" id="164912"/>
    <lineage>
        <taxon>Eukaryota</taxon>
        <taxon>Fungi</taxon>
        <taxon>Fungi incertae sedis</taxon>
        <taxon>Microsporidia</taxon>
        <taxon>Astathelohaniidae</taxon>
        <taxon>Astathelohania</taxon>
    </lineage>
</organism>
<comment type="similarity">
    <text evidence="1">Belongs to the DeSI family.</text>
</comment>
<evidence type="ECO:0000259" key="4">
    <source>
        <dbReference type="PROSITE" id="PS51858"/>
    </source>
</evidence>
<dbReference type="PANTHER" id="PTHR12378">
    <property type="entry name" value="DESUMOYLATING ISOPEPTIDASE"/>
    <property type="match status" value="1"/>
</dbReference>
<evidence type="ECO:0000256" key="2">
    <source>
        <dbReference type="ARBA" id="ARBA00022670"/>
    </source>
</evidence>
<reference evidence="5 6" key="1">
    <citation type="submission" date="2019-01" db="EMBL/GenBank/DDBJ databases">
        <title>Genomes sequencing and comparative genomics of infectious freshwater microsporidia, Cucumispora dikerogammari and Thelohania contejeani.</title>
        <authorList>
            <person name="Cormier A."/>
            <person name="Giraud I."/>
            <person name="Wattier R."/>
            <person name="Teixeira M."/>
            <person name="Grandjean F."/>
            <person name="Rigaud T."/>
            <person name="Cordaux R."/>
        </authorList>
    </citation>
    <scope>NUCLEOTIDE SEQUENCE [LARGE SCALE GENOMIC DNA]</scope>
    <source>
        <strain evidence="5">T1</strain>
        <tissue evidence="5">Spores</tissue>
    </source>
</reference>
<sequence length="149" mass="17213">MIFPVILRIYDLSHGQAKILSKTLLGVQVDGIWHTSVEVYGKEYYFQNGIIKSEPGKTHHGEPVITYDMGFTGIDEDSFNLYLESISYKYNTQSYNLFKNNCNHFSNDVTSFLVSKSIPDHILELPEIVIKSEFFNSFSKIFENKRNDI</sequence>
<accession>A0ABQ7HVS6</accession>
<dbReference type="Pfam" id="PF05903">
    <property type="entry name" value="Peptidase_C97"/>
    <property type="match status" value="1"/>
</dbReference>
<dbReference type="InterPro" id="IPR008580">
    <property type="entry name" value="PPPDE_dom"/>
</dbReference>
<protein>
    <submittedName>
        <fullName evidence="5">Desumoylating isopeptidase 1</fullName>
    </submittedName>
</protein>
<feature type="domain" description="PPPDE" evidence="4">
    <location>
        <begin position="3"/>
        <end position="132"/>
    </location>
</feature>
<evidence type="ECO:0000313" key="6">
    <source>
        <dbReference type="Proteomes" id="UP001516464"/>
    </source>
</evidence>
<comment type="caution">
    <text evidence="5">The sequence shown here is derived from an EMBL/GenBank/DDBJ whole genome shotgun (WGS) entry which is preliminary data.</text>
</comment>
<gene>
    <name evidence="5" type="primary">DESI1</name>
    <name evidence="5" type="ORF">TCON_2528</name>
</gene>
<keyword evidence="3" id="KW-0378">Hydrolase</keyword>
<dbReference type="SMART" id="SM01179">
    <property type="entry name" value="DUF862"/>
    <property type="match status" value="1"/>
</dbReference>
<dbReference type="PANTHER" id="PTHR12378:SF7">
    <property type="entry name" value="DESUMOYLATING ISOPEPTIDASE 1"/>
    <property type="match status" value="1"/>
</dbReference>
<dbReference type="Proteomes" id="UP001516464">
    <property type="component" value="Unassembled WGS sequence"/>
</dbReference>
<dbReference type="Gene3D" id="3.90.1720.30">
    <property type="entry name" value="PPPDE domains"/>
    <property type="match status" value="1"/>
</dbReference>
<keyword evidence="6" id="KW-1185">Reference proteome</keyword>
<name>A0ABQ7HVS6_9MICR</name>
<dbReference type="InterPro" id="IPR042266">
    <property type="entry name" value="PPPDE_sf"/>
</dbReference>
<proteinExistence type="inferred from homology"/>
<keyword evidence="2" id="KW-0645">Protease</keyword>
<evidence type="ECO:0000256" key="3">
    <source>
        <dbReference type="ARBA" id="ARBA00022801"/>
    </source>
</evidence>